<evidence type="ECO:0000259" key="19">
    <source>
        <dbReference type="PROSITE" id="PS51918"/>
    </source>
</evidence>
<name>A0A9P6G343_9FUNG</name>
<evidence type="ECO:0000256" key="5">
    <source>
        <dbReference type="ARBA" id="ARBA00022485"/>
    </source>
</evidence>
<evidence type="ECO:0000256" key="4">
    <source>
        <dbReference type="ARBA" id="ARBA00012821"/>
    </source>
</evidence>
<evidence type="ECO:0000313" key="20">
    <source>
        <dbReference type="EMBL" id="KAF9586202.1"/>
    </source>
</evidence>
<evidence type="ECO:0000259" key="18">
    <source>
        <dbReference type="PROSITE" id="PS50902"/>
    </source>
</evidence>
<feature type="compositionally biased region" description="Basic and acidic residues" evidence="17">
    <location>
        <begin position="416"/>
        <end position="426"/>
    </location>
</feature>
<dbReference type="Gene3D" id="3.20.20.70">
    <property type="entry name" value="Aldolase class I"/>
    <property type="match status" value="1"/>
</dbReference>
<keyword evidence="9" id="KW-0547">Nucleotide-binding</keyword>
<evidence type="ECO:0000256" key="13">
    <source>
        <dbReference type="ARBA" id="ARBA00025368"/>
    </source>
</evidence>
<dbReference type="PANTHER" id="PTHR13930:SF0">
    <property type="entry name" value="S-ADENOSYL-L-METHIONINE-DEPENDENT TRNA 4-DEMETHYLWYOSINE SYNTHASE TYW1-RELATED"/>
    <property type="match status" value="1"/>
</dbReference>
<comment type="caution">
    <text evidence="20">The sequence shown here is derived from an EMBL/GenBank/DDBJ whole genome shotgun (WGS) entry which is preliminary data.</text>
</comment>
<comment type="similarity">
    <text evidence="3">Belongs to the TYW1 family.</text>
</comment>
<dbReference type="GO" id="GO:0031591">
    <property type="term" value="P:wybutosine biosynthetic process"/>
    <property type="evidence" value="ECO:0007669"/>
    <property type="project" value="TreeGrafter"/>
</dbReference>
<dbReference type="CDD" id="cd01335">
    <property type="entry name" value="Radical_SAM"/>
    <property type="match status" value="1"/>
</dbReference>
<feature type="compositionally biased region" description="Basic residues" evidence="17">
    <location>
        <begin position="115"/>
        <end position="127"/>
    </location>
</feature>
<dbReference type="GO" id="GO:0010181">
    <property type="term" value="F:FMN binding"/>
    <property type="evidence" value="ECO:0007669"/>
    <property type="project" value="InterPro"/>
</dbReference>
<dbReference type="InterPro" id="IPR029039">
    <property type="entry name" value="Flavoprotein-like_sf"/>
</dbReference>
<dbReference type="EMBL" id="JAABOA010000060">
    <property type="protein sequence ID" value="KAF9586202.1"/>
    <property type="molecule type" value="Genomic_DNA"/>
</dbReference>
<evidence type="ECO:0000256" key="3">
    <source>
        <dbReference type="ARBA" id="ARBA00010115"/>
    </source>
</evidence>
<dbReference type="Gene3D" id="3.40.50.360">
    <property type="match status" value="1"/>
</dbReference>
<dbReference type="InterPro" id="IPR013785">
    <property type="entry name" value="Aldolase_TIM"/>
</dbReference>
<feature type="compositionally biased region" description="Polar residues" evidence="17">
    <location>
        <begin position="87"/>
        <end position="99"/>
    </location>
</feature>
<dbReference type="SFLD" id="SFLDG01071">
    <property type="entry name" value="tRNA_wybutosine-synthesizing"/>
    <property type="match status" value="1"/>
</dbReference>
<keyword evidence="11" id="KW-0411">Iron-sulfur</keyword>
<keyword evidence="7" id="KW-0819">tRNA processing</keyword>
<keyword evidence="10" id="KW-0408">Iron</keyword>
<dbReference type="SUPFAM" id="SSF52218">
    <property type="entry name" value="Flavoproteins"/>
    <property type="match status" value="1"/>
</dbReference>
<gene>
    <name evidence="20" type="primary">TYW1</name>
    <name evidence="20" type="ORF">BGW38_008639</name>
</gene>
<keyword evidence="8" id="KW-0479">Metal-binding</keyword>
<dbReference type="SFLD" id="SFLDF00284">
    <property type="entry name" value="tRNA_wybutosine-synthesizing"/>
    <property type="match status" value="1"/>
</dbReference>
<keyword evidence="12" id="KW-0456">Lyase</keyword>
<dbReference type="OrthoDB" id="271553at2759"/>
<dbReference type="InterPro" id="IPR007197">
    <property type="entry name" value="rSAM"/>
</dbReference>
<evidence type="ECO:0000256" key="12">
    <source>
        <dbReference type="ARBA" id="ARBA00023239"/>
    </source>
</evidence>
<feature type="region of interest" description="Disordered" evidence="17">
    <location>
        <begin position="41"/>
        <end position="160"/>
    </location>
</feature>
<feature type="compositionally biased region" description="Basic and acidic residues" evidence="17">
    <location>
        <begin position="66"/>
        <end position="77"/>
    </location>
</feature>
<dbReference type="InterPro" id="IPR058240">
    <property type="entry name" value="rSAM_sf"/>
</dbReference>
<feature type="region of interest" description="Disordered" evidence="17">
    <location>
        <begin position="393"/>
        <end position="439"/>
    </location>
</feature>
<evidence type="ECO:0000256" key="1">
    <source>
        <dbReference type="ARBA" id="ARBA00001966"/>
    </source>
</evidence>
<evidence type="ECO:0000256" key="9">
    <source>
        <dbReference type="ARBA" id="ARBA00022741"/>
    </source>
</evidence>
<evidence type="ECO:0000256" key="14">
    <source>
        <dbReference type="ARBA" id="ARBA00049466"/>
    </source>
</evidence>
<dbReference type="AlphaFoldDB" id="A0A9P6G343"/>
<feature type="domain" description="Radical SAM core" evidence="19">
    <location>
        <begin position="541"/>
        <end position="784"/>
    </location>
</feature>
<organism evidence="20 21">
    <name type="scientific">Lunasporangiospora selenospora</name>
    <dbReference type="NCBI Taxonomy" id="979761"/>
    <lineage>
        <taxon>Eukaryota</taxon>
        <taxon>Fungi</taxon>
        <taxon>Fungi incertae sedis</taxon>
        <taxon>Mucoromycota</taxon>
        <taxon>Mortierellomycotina</taxon>
        <taxon>Mortierellomycetes</taxon>
        <taxon>Mortierellales</taxon>
        <taxon>Mortierellaceae</taxon>
        <taxon>Lunasporangiospora</taxon>
    </lineage>
</organism>
<evidence type="ECO:0000256" key="6">
    <source>
        <dbReference type="ARBA" id="ARBA00022691"/>
    </source>
</evidence>
<comment type="catalytic activity">
    <reaction evidence="14">
        <text>N(1)-methylguanosine(37) in tRNA(Phe) + pyruvate + S-adenosyl-L-methionine = 4-demethylwyosine(37) in tRNA(Phe) + 5'-deoxyadenosine + L-methionine + CO2 + H2O</text>
        <dbReference type="Rhea" id="RHEA:36347"/>
        <dbReference type="Rhea" id="RHEA-COMP:10164"/>
        <dbReference type="Rhea" id="RHEA-COMP:10165"/>
        <dbReference type="ChEBI" id="CHEBI:15361"/>
        <dbReference type="ChEBI" id="CHEBI:15377"/>
        <dbReference type="ChEBI" id="CHEBI:16526"/>
        <dbReference type="ChEBI" id="CHEBI:17319"/>
        <dbReference type="ChEBI" id="CHEBI:57844"/>
        <dbReference type="ChEBI" id="CHEBI:59789"/>
        <dbReference type="ChEBI" id="CHEBI:64315"/>
        <dbReference type="ChEBI" id="CHEBI:73542"/>
        <dbReference type="EC" id="4.1.3.44"/>
    </reaction>
</comment>
<dbReference type="FunFam" id="3.20.20.70:FF:000196">
    <property type="entry name" value="S-adenosyl-L-methionine-dependent tRNA 4-demethylwyosine synthase"/>
    <property type="match status" value="1"/>
</dbReference>
<dbReference type="PROSITE" id="PS50902">
    <property type="entry name" value="FLAVODOXIN_LIKE"/>
    <property type="match status" value="1"/>
</dbReference>
<feature type="compositionally biased region" description="Acidic residues" evidence="17">
    <location>
        <begin position="393"/>
        <end position="415"/>
    </location>
</feature>
<dbReference type="PROSITE" id="PS51918">
    <property type="entry name" value="RADICAL_SAM"/>
    <property type="match status" value="1"/>
</dbReference>
<evidence type="ECO:0000256" key="11">
    <source>
        <dbReference type="ARBA" id="ARBA00023014"/>
    </source>
</evidence>
<feature type="domain" description="Flavodoxin-like" evidence="18">
    <location>
        <begin position="229"/>
        <end position="375"/>
    </location>
</feature>
<accession>A0A9P6G343</accession>
<keyword evidence="6" id="KW-0949">S-adenosyl-L-methionine</keyword>
<reference evidence="20" key="1">
    <citation type="journal article" date="2020" name="Fungal Divers.">
        <title>Resolving the Mortierellaceae phylogeny through synthesis of multi-gene phylogenetics and phylogenomics.</title>
        <authorList>
            <person name="Vandepol N."/>
            <person name="Liber J."/>
            <person name="Desiro A."/>
            <person name="Na H."/>
            <person name="Kennedy M."/>
            <person name="Barry K."/>
            <person name="Grigoriev I.V."/>
            <person name="Miller A.N."/>
            <person name="O'Donnell K."/>
            <person name="Stajich J.E."/>
            <person name="Bonito G."/>
        </authorList>
    </citation>
    <scope>NUCLEOTIDE SEQUENCE</scope>
    <source>
        <strain evidence="20">KOD1015</strain>
    </source>
</reference>
<evidence type="ECO:0000256" key="15">
    <source>
        <dbReference type="ARBA" id="ARBA00071388"/>
    </source>
</evidence>
<dbReference type="InterPro" id="IPR034556">
    <property type="entry name" value="tRNA_wybutosine-synthase"/>
</dbReference>
<dbReference type="InterPro" id="IPR001094">
    <property type="entry name" value="Flavdoxin-like"/>
</dbReference>
<evidence type="ECO:0000256" key="7">
    <source>
        <dbReference type="ARBA" id="ARBA00022694"/>
    </source>
</evidence>
<evidence type="ECO:0000256" key="2">
    <source>
        <dbReference type="ARBA" id="ARBA00004797"/>
    </source>
</evidence>
<dbReference type="EC" id="4.1.3.44" evidence="4"/>
<evidence type="ECO:0000256" key="8">
    <source>
        <dbReference type="ARBA" id="ARBA00022723"/>
    </source>
</evidence>
<keyword evidence="21" id="KW-1185">Reference proteome</keyword>
<dbReference type="Pfam" id="PF04055">
    <property type="entry name" value="Radical_SAM"/>
    <property type="match status" value="1"/>
</dbReference>
<comment type="cofactor">
    <cofactor evidence="1">
        <name>[4Fe-4S] cluster</name>
        <dbReference type="ChEBI" id="CHEBI:49883"/>
    </cofactor>
</comment>
<comment type="pathway">
    <text evidence="2">tRNA modification; wybutosine-tRNA(Phe) biosynthesis.</text>
</comment>
<evidence type="ECO:0000256" key="10">
    <source>
        <dbReference type="ARBA" id="ARBA00023004"/>
    </source>
</evidence>
<dbReference type="PANTHER" id="PTHR13930">
    <property type="entry name" value="S-ADENOSYL-L-METHIONINE-DEPENDENT TRNA 4-DEMETHYLWYOSINE SYNTHASE"/>
    <property type="match status" value="1"/>
</dbReference>
<dbReference type="GO" id="GO:0046872">
    <property type="term" value="F:metal ion binding"/>
    <property type="evidence" value="ECO:0007669"/>
    <property type="project" value="UniProtKB-KW"/>
</dbReference>
<feature type="compositionally biased region" description="Polar residues" evidence="17">
    <location>
        <begin position="128"/>
        <end position="137"/>
    </location>
</feature>
<sequence>MSSSSSTLQLWKEYRIPLVCLAVGIATLSILLSNNNNNNNSNDSNNQDGSAQGLGAKSGKTTSGDKAGELVDDKDQDPAVPALPEETVSQPSGTSGSDQRPTHHMGLKKEEFRKLPKVIRKKPKKKQQNSAADSITDTASTGSGGCCGGKNKPEEDTSTGCCGGKYKPAGDVSKGCCGGKNKPGNDSNATTAIEDTLTHGCSCGSKGKTNIDPKDTDLSALLPELSKPIKVFCSSITGTAKMFARQLQESATELGLPEPKVIDIVDYDTEDFLSESSLCIFILSTYNVEGPNDWFLKWLEDTRFDWRVQKGALSKLRFSVFGLGDSAYGDDFCTGSRAADKWLGQLGGQRVWPVGEGDKNGDQGGAFTQWNNALLASLMDPNQSHVHEVYYSSDDEDGASASEHDDDDEEYDEDGAPVKKTKEEKLGLPTIDGGDASDGEMVDLEDMGSMAIKIKQAKEEKALDEEAYANQKVRAKRAVGETKEGKAIKPREVREMVSPLLYKSLTKQGYKIIGSHSGVKICRWTKAALRGRGFCYKHSFYGIQSHLCMETTPSLACANKCVFCWRHHTNPVGTEWRWKVDDPEFILEGALENHYGMLKQLKGVPGVRADRFVEAGQVKHCALSLVGEPIFYPHINEFVKLLHKKRISSFLVTNAQFPDAITNMDPVTQLYVSVDASTKESLKKIDRPLFRDFWERFLDCLDALSQKGQRTVYRLTLVKDFNTDEITNYVELIRRGKPDFIEVKGVTYCGYGGASGLTMANVPYHAEVVRFVELIQEQLGGGYEIAAEHAHSCSILVANTKFKKGDVWHTHIDYDRFFELVESGEKFTSLDYMKETPKWAYFGAPEAGFDPDETRYFRKTKDQRKAERED</sequence>
<comment type="function">
    <text evidence="13">Probable component of the wybutosine biosynthesis pathway. Wybutosine is a hyper modified guanosine with a tricyclic base found at the 3'-position adjacent to the anticodon of eukaryotic phenylalanine tRNA. Catalyzes the condensation of N-methylguanine with 2 carbon atoms from pyruvate to form the tricyclic 4-demethylwyosine, an intermediate in wybutosine biosynthesis.</text>
</comment>
<dbReference type="InterPro" id="IPR013917">
    <property type="entry name" value="tRNA_wybutosine-synth"/>
</dbReference>
<dbReference type="Proteomes" id="UP000780801">
    <property type="component" value="Unassembled WGS sequence"/>
</dbReference>
<dbReference type="SUPFAM" id="SSF102114">
    <property type="entry name" value="Radical SAM enzymes"/>
    <property type="match status" value="1"/>
</dbReference>
<dbReference type="SFLD" id="SFLDS00029">
    <property type="entry name" value="Radical_SAM"/>
    <property type="match status" value="1"/>
</dbReference>
<protein>
    <recommendedName>
        <fullName evidence="15">S-adenosyl-L-methionine-dependent tRNA 4-demethylwyosine synthase</fullName>
        <ecNumber evidence="4">4.1.3.44</ecNumber>
    </recommendedName>
    <alternativeName>
        <fullName evidence="16">tRNA wybutosine-synthesizing protein 1</fullName>
    </alternativeName>
</protein>
<dbReference type="GO" id="GO:0102521">
    <property type="term" value="F:tRNA-4-demethylwyosine synthase activity"/>
    <property type="evidence" value="ECO:0007669"/>
    <property type="project" value="UniProtKB-EC"/>
</dbReference>
<evidence type="ECO:0000256" key="17">
    <source>
        <dbReference type="SAM" id="MobiDB-lite"/>
    </source>
</evidence>
<dbReference type="Pfam" id="PF08608">
    <property type="entry name" value="Wyosine_form"/>
    <property type="match status" value="1"/>
</dbReference>
<dbReference type="GO" id="GO:0051539">
    <property type="term" value="F:4 iron, 4 sulfur cluster binding"/>
    <property type="evidence" value="ECO:0007669"/>
    <property type="project" value="UniProtKB-KW"/>
</dbReference>
<proteinExistence type="inferred from homology"/>
<evidence type="ECO:0000256" key="16">
    <source>
        <dbReference type="ARBA" id="ARBA00077859"/>
    </source>
</evidence>
<dbReference type="InterPro" id="IPR008254">
    <property type="entry name" value="Flavodoxin/NO_synth"/>
</dbReference>
<keyword evidence="5" id="KW-0004">4Fe-4S</keyword>
<dbReference type="PRINTS" id="PR00369">
    <property type="entry name" value="FLAVODOXIN"/>
</dbReference>
<dbReference type="Pfam" id="PF00258">
    <property type="entry name" value="Flavodoxin_1"/>
    <property type="match status" value="1"/>
</dbReference>
<evidence type="ECO:0000313" key="21">
    <source>
        <dbReference type="Proteomes" id="UP000780801"/>
    </source>
</evidence>